<evidence type="ECO:0000313" key="1">
    <source>
        <dbReference type="EMBL" id="MBT8797841.1"/>
    </source>
</evidence>
<dbReference type="Gene3D" id="3.40.630.30">
    <property type="match status" value="1"/>
</dbReference>
<proteinExistence type="predicted"/>
<dbReference type="EMBL" id="JAFLHG010000005">
    <property type="protein sequence ID" value="MBT8797841.1"/>
    <property type="molecule type" value="Genomic_DNA"/>
</dbReference>
<gene>
    <name evidence="1" type="ORF">J0P97_07120</name>
</gene>
<reference evidence="1 2" key="1">
    <citation type="submission" date="2021-03" db="EMBL/GenBank/DDBJ databases">
        <title>Microbacterium pauli sp. nov., isolated from microfiltered milk.</title>
        <authorList>
            <person name="Bellassi P."/>
            <person name="Fontana A."/>
            <person name="Callegari M.L."/>
            <person name="Lorenzo M."/>
            <person name="Cappa F."/>
        </authorList>
    </citation>
    <scope>NUCLEOTIDE SEQUENCE [LARGE SCALE GENOMIC DNA]</scope>
    <source>
        <strain evidence="1 2">DSM 18909</strain>
    </source>
</reference>
<protein>
    <submittedName>
        <fullName evidence="1">N-acetyltransferase</fullName>
    </submittedName>
</protein>
<evidence type="ECO:0000313" key="2">
    <source>
        <dbReference type="Proteomes" id="UP000740605"/>
    </source>
</evidence>
<accession>A0ABS5XV69</accession>
<keyword evidence="2" id="KW-1185">Reference proteome</keyword>
<dbReference type="SUPFAM" id="SSF55729">
    <property type="entry name" value="Acyl-CoA N-acyltransferases (Nat)"/>
    <property type="match status" value="1"/>
</dbReference>
<comment type="caution">
    <text evidence="1">The sequence shown here is derived from an EMBL/GenBank/DDBJ whole genome shotgun (WGS) entry which is preliminary data.</text>
</comment>
<organism evidence="1 2">
    <name type="scientific">Microbacterium flavum</name>
    <dbReference type="NCBI Taxonomy" id="415216"/>
    <lineage>
        <taxon>Bacteria</taxon>
        <taxon>Bacillati</taxon>
        <taxon>Actinomycetota</taxon>
        <taxon>Actinomycetes</taxon>
        <taxon>Micrococcales</taxon>
        <taxon>Microbacteriaceae</taxon>
        <taxon>Microbacterium</taxon>
    </lineage>
</organism>
<name>A0ABS5XV69_9MICO</name>
<dbReference type="InterPro" id="IPR016181">
    <property type="entry name" value="Acyl_CoA_acyltransferase"/>
</dbReference>
<dbReference type="Proteomes" id="UP000740605">
    <property type="component" value="Unassembled WGS sequence"/>
</dbReference>
<sequence>MSLVDPRRIVPADLKTDEFFLRPIAAADAARDHAAVMETRVDLRVWEQSSWPAEDFTVEANRADLADLEQRHADRRAFTYTVLDPTGLECLGCVYIVPTSATFLRGATVSPVSADVRWADVEAVVYFWVRESRISSDMDVRLLAAVRVWMDEVWALERTVFVANEQYARQVRLLESAGFSVEFALDEPGKPGTYLAFG</sequence>